<dbReference type="PANTHER" id="PTHR11748">
    <property type="entry name" value="D-LACTATE DEHYDROGENASE"/>
    <property type="match status" value="1"/>
</dbReference>
<proteinExistence type="predicted"/>
<feature type="non-terminal residue" evidence="2">
    <location>
        <position position="153"/>
    </location>
</feature>
<comment type="caution">
    <text evidence="2">The sequence shown here is derived from an EMBL/GenBank/DDBJ whole genome shotgun (WGS) entry which is preliminary data.</text>
</comment>
<accession>A0ABP0PM18</accession>
<dbReference type="PROSITE" id="PS51387">
    <property type="entry name" value="FAD_PCMH"/>
    <property type="match status" value="1"/>
</dbReference>
<dbReference type="InterPro" id="IPR036318">
    <property type="entry name" value="FAD-bd_PCMH-like_sf"/>
</dbReference>
<dbReference type="Pfam" id="PF01565">
    <property type="entry name" value="FAD_binding_4"/>
    <property type="match status" value="1"/>
</dbReference>
<dbReference type="EMBL" id="CAXAMM010037197">
    <property type="protein sequence ID" value="CAK9076816.1"/>
    <property type="molecule type" value="Genomic_DNA"/>
</dbReference>
<gene>
    <name evidence="2" type="ORF">SCF082_LOCUS36961</name>
</gene>
<evidence type="ECO:0000313" key="2">
    <source>
        <dbReference type="EMBL" id="CAK9076816.1"/>
    </source>
</evidence>
<organism evidence="2 3">
    <name type="scientific">Durusdinium trenchii</name>
    <dbReference type="NCBI Taxonomy" id="1381693"/>
    <lineage>
        <taxon>Eukaryota</taxon>
        <taxon>Sar</taxon>
        <taxon>Alveolata</taxon>
        <taxon>Dinophyceae</taxon>
        <taxon>Suessiales</taxon>
        <taxon>Symbiodiniaceae</taxon>
        <taxon>Durusdinium</taxon>
    </lineage>
</organism>
<dbReference type="InterPro" id="IPR016166">
    <property type="entry name" value="FAD-bd_PCMH"/>
</dbReference>
<dbReference type="Gene3D" id="3.30.465.10">
    <property type="match status" value="1"/>
</dbReference>
<feature type="domain" description="FAD-binding PCMH-type" evidence="1">
    <location>
        <begin position="42"/>
        <end position="153"/>
    </location>
</feature>
<protein>
    <submittedName>
        <fullName evidence="2">Uncharacterized FAD-linked oxidoreductase Rv2280</fullName>
    </submittedName>
</protein>
<dbReference type="PANTHER" id="PTHR11748:SF119">
    <property type="entry name" value="D-2-HYDROXYGLUTARATE DEHYDROGENASE"/>
    <property type="match status" value="1"/>
</dbReference>
<dbReference type="Proteomes" id="UP001642464">
    <property type="component" value="Unassembled WGS sequence"/>
</dbReference>
<dbReference type="SUPFAM" id="SSF56176">
    <property type="entry name" value="FAD-binding/transporter-associated domain-like"/>
    <property type="match status" value="1"/>
</dbReference>
<dbReference type="InterPro" id="IPR016169">
    <property type="entry name" value="FAD-bd_PCMH_sub2"/>
</dbReference>
<sequence length="153" mass="16042">MSAIAALIADLDGIKIEDNPQIVKQKSRDFFWYSPVLKAQLENVTGDLIVTPKSEDEVIRILKACFAADVPVTTRGAGTGNYGQAMPLSGGVVLSLADMTAVKEVRTGSVVAEAGAIMADIDAATRAETGQELRMHPSTYRTATIGGFIAGGS</sequence>
<keyword evidence="3" id="KW-1185">Reference proteome</keyword>
<dbReference type="InterPro" id="IPR006094">
    <property type="entry name" value="Oxid_FAD_bind_N"/>
</dbReference>
<reference evidence="2 3" key="1">
    <citation type="submission" date="2024-02" db="EMBL/GenBank/DDBJ databases">
        <authorList>
            <person name="Chen Y."/>
            <person name="Shah S."/>
            <person name="Dougan E. K."/>
            <person name="Thang M."/>
            <person name="Chan C."/>
        </authorList>
    </citation>
    <scope>NUCLEOTIDE SEQUENCE [LARGE SCALE GENOMIC DNA]</scope>
</reference>
<evidence type="ECO:0000259" key="1">
    <source>
        <dbReference type="PROSITE" id="PS51387"/>
    </source>
</evidence>
<evidence type="ECO:0000313" key="3">
    <source>
        <dbReference type="Proteomes" id="UP001642464"/>
    </source>
</evidence>
<name>A0ABP0PM18_9DINO</name>